<organism evidence="1 2">
    <name type="scientific">Pseudoalteromonas denitrificans DSM 6059</name>
    <dbReference type="NCBI Taxonomy" id="1123010"/>
    <lineage>
        <taxon>Bacteria</taxon>
        <taxon>Pseudomonadati</taxon>
        <taxon>Pseudomonadota</taxon>
        <taxon>Gammaproteobacteria</taxon>
        <taxon>Alteromonadales</taxon>
        <taxon>Pseudoalteromonadaceae</taxon>
        <taxon>Pseudoalteromonas</taxon>
    </lineage>
</organism>
<gene>
    <name evidence="1" type="ORF">SAMN02745724_03272</name>
</gene>
<accession>A0A1I1P3E1</accession>
<dbReference type="STRING" id="1123010.SAMN02745724_03272"/>
<sequence>MSILEKNIQLNVNYNNKTRTTNTVKVLGKQAEFNKKAKTDTSNQPQPDALVQLSILALTKQGNDDNSVFEEESSHFSPELLQQKLILEKFFGKKINIKKQLDLKVVSHNIASENQNIAPGNQTEVVTINNKVFLSDDWLQVTQTHMREQTLNFNLKGEFGINNKNFNVDYQFNLTEKQSSISQIEVSAIQLKDPLIIQYGSASLSGLNGETSQIDINQDQQKDSLPMFSGNVGYLVHDKNQNGQADNGTELFGPNTGSGFNELSKLDQNNNGFIDPEDKAFDKLYIWHVNDSGDEVWIKLSDTKIEGILLNSTETPFNFFDKQNQLQAKMTHSSIALSNSGDVFGVHEIDIRV</sequence>
<reference evidence="1 2" key="1">
    <citation type="submission" date="2016-10" db="EMBL/GenBank/DDBJ databases">
        <authorList>
            <person name="de Groot N.N."/>
        </authorList>
    </citation>
    <scope>NUCLEOTIDE SEQUENCE [LARGE SCALE GENOMIC DNA]</scope>
    <source>
        <strain evidence="1 2">DSM 6059</strain>
    </source>
</reference>
<dbReference type="Proteomes" id="UP000198862">
    <property type="component" value="Unassembled WGS sequence"/>
</dbReference>
<protein>
    <recommendedName>
        <fullName evidence="3">VCBS repeat-containing protein</fullName>
    </recommendedName>
</protein>
<dbReference type="PANTHER" id="PTHR39431">
    <property type="entry name" value="FRPA/C-RELATED PROTEIN"/>
    <property type="match status" value="1"/>
</dbReference>
<keyword evidence="2" id="KW-1185">Reference proteome</keyword>
<dbReference type="RefSeq" id="WP_091986675.1">
    <property type="nucleotide sequence ID" value="NZ_FOLO01000029.1"/>
</dbReference>
<evidence type="ECO:0000313" key="2">
    <source>
        <dbReference type="Proteomes" id="UP000198862"/>
    </source>
</evidence>
<proteinExistence type="predicted"/>
<name>A0A1I1P3E1_9GAMM</name>
<dbReference type="EMBL" id="FOLO01000029">
    <property type="protein sequence ID" value="SFD04082.1"/>
    <property type="molecule type" value="Genomic_DNA"/>
</dbReference>
<dbReference type="PANTHER" id="PTHR39431:SF1">
    <property type="entry name" value="FRPA_C-RELATED PROTEIN"/>
    <property type="match status" value="1"/>
</dbReference>
<evidence type="ECO:0008006" key="3">
    <source>
        <dbReference type="Google" id="ProtNLM"/>
    </source>
</evidence>
<dbReference type="AlphaFoldDB" id="A0A1I1P3E1"/>
<dbReference type="OrthoDB" id="1676884at2"/>
<evidence type="ECO:0000313" key="1">
    <source>
        <dbReference type="EMBL" id="SFD04082.1"/>
    </source>
</evidence>